<dbReference type="VEuPathDB" id="FungiDB:VP01_2963g2"/>
<evidence type="ECO:0000313" key="1">
    <source>
        <dbReference type="EMBL" id="KNZ54369.1"/>
    </source>
</evidence>
<feature type="non-terminal residue" evidence="1">
    <location>
        <position position="77"/>
    </location>
</feature>
<dbReference type="PANTHER" id="PTHR33266">
    <property type="entry name" value="CHROMOSOME 15, WHOLE GENOME SHOTGUN SEQUENCE"/>
    <property type="match status" value="1"/>
</dbReference>
<dbReference type="STRING" id="27349.A0A0L6V0W0"/>
<keyword evidence="2" id="KW-1185">Reference proteome</keyword>
<name>A0A0L6V0W0_9BASI</name>
<sequence>MIGKARLLKELSRHICVVYICIRPEDSTGYPPRSEWAYSMLIDSKQNSLEPISLMLKARCLRVIEWKNGLLIASPIQ</sequence>
<reference evidence="1 2" key="1">
    <citation type="submission" date="2015-08" db="EMBL/GenBank/DDBJ databases">
        <title>Next Generation Sequencing and Analysis of the Genome of Puccinia sorghi L Schw, the Causal Agent of Maize Common Rust.</title>
        <authorList>
            <person name="Rochi L."/>
            <person name="Burguener G."/>
            <person name="Darino M."/>
            <person name="Turjanski A."/>
            <person name="Kreff E."/>
            <person name="Dieguez M.J."/>
            <person name="Sacco F."/>
        </authorList>
    </citation>
    <scope>NUCLEOTIDE SEQUENCE [LARGE SCALE GENOMIC DNA]</scope>
    <source>
        <strain evidence="1 2">RO10H11247</strain>
    </source>
</reference>
<dbReference type="EMBL" id="LAVV01007905">
    <property type="protein sequence ID" value="KNZ54369.1"/>
    <property type="molecule type" value="Genomic_DNA"/>
</dbReference>
<proteinExistence type="predicted"/>
<dbReference type="OrthoDB" id="2392599at2759"/>
<organism evidence="1 2">
    <name type="scientific">Puccinia sorghi</name>
    <dbReference type="NCBI Taxonomy" id="27349"/>
    <lineage>
        <taxon>Eukaryota</taxon>
        <taxon>Fungi</taxon>
        <taxon>Dikarya</taxon>
        <taxon>Basidiomycota</taxon>
        <taxon>Pucciniomycotina</taxon>
        <taxon>Pucciniomycetes</taxon>
        <taxon>Pucciniales</taxon>
        <taxon>Pucciniaceae</taxon>
        <taxon>Puccinia</taxon>
    </lineage>
</organism>
<accession>A0A0L6V0W0</accession>
<protein>
    <submittedName>
        <fullName evidence="1">Uncharacterized protein</fullName>
    </submittedName>
</protein>
<evidence type="ECO:0000313" key="2">
    <source>
        <dbReference type="Proteomes" id="UP000037035"/>
    </source>
</evidence>
<dbReference type="PANTHER" id="PTHR33266:SF1">
    <property type="entry name" value="F-BOX DOMAIN-CONTAINING PROTEIN"/>
    <property type="match status" value="1"/>
</dbReference>
<comment type="caution">
    <text evidence="1">The sequence shown here is derived from an EMBL/GenBank/DDBJ whole genome shotgun (WGS) entry which is preliminary data.</text>
</comment>
<dbReference type="Proteomes" id="UP000037035">
    <property type="component" value="Unassembled WGS sequence"/>
</dbReference>
<dbReference type="AlphaFoldDB" id="A0A0L6V0W0"/>
<gene>
    <name evidence="1" type="ORF">VP01_2963g2</name>
</gene>